<keyword evidence="5 9" id="KW-0676">Redox-active center</keyword>
<feature type="site" description="Contributes to redox potential value" evidence="8">
    <location>
        <position position="34"/>
    </location>
</feature>
<dbReference type="PROSITE" id="PS00194">
    <property type="entry name" value="THIOREDOXIN_1"/>
    <property type="match status" value="1"/>
</dbReference>
<feature type="site" description="Deprotonates C-terminal active site Cys" evidence="8">
    <location>
        <position position="27"/>
    </location>
</feature>
<dbReference type="GO" id="GO:0015035">
    <property type="term" value="F:protein-disulfide reductase activity"/>
    <property type="evidence" value="ECO:0007669"/>
    <property type="project" value="UniProtKB-UniRule"/>
</dbReference>
<dbReference type="RefSeq" id="WP_097114395.1">
    <property type="nucleotide sequence ID" value="NZ_CP083931.1"/>
</dbReference>
<organism evidence="11 12">
    <name type="scientific">Alysiella filiformis DSM 16848</name>
    <dbReference type="NCBI Taxonomy" id="1120981"/>
    <lineage>
        <taxon>Bacteria</taxon>
        <taxon>Pseudomonadati</taxon>
        <taxon>Pseudomonadota</taxon>
        <taxon>Betaproteobacteria</taxon>
        <taxon>Neisseriales</taxon>
        <taxon>Neisseriaceae</taxon>
        <taxon>Alysiella</taxon>
    </lineage>
</organism>
<dbReference type="Pfam" id="PF00085">
    <property type="entry name" value="Thioredoxin"/>
    <property type="match status" value="1"/>
</dbReference>
<feature type="domain" description="Thioredoxin" evidence="10">
    <location>
        <begin position="1"/>
        <end position="109"/>
    </location>
</feature>
<dbReference type="FunFam" id="3.40.30.10:FF:000001">
    <property type="entry name" value="Thioredoxin"/>
    <property type="match status" value="1"/>
</dbReference>
<dbReference type="EMBL" id="OCNF01000010">
    <property type="protein sequence ID" value="SOD68696.1"/>
    <property type="molecule type" value="Genomic_DNA"/>
</dbReference>
<dbReference type="InterPro" id="IPR017937">
    <property type="entry name" value="Thioredoxin_CS"/>
</dbReference>
<dbReference type="GO" id="GO:0005829">
    <property type="term" value="C:cytosol"/>
    <property type="evidence" value="ECO:0007669"/>
    <property type="project" value="TreeGrafter"/>
</dbReference>
<evidence type="ECO:0000256" key="3">
    <source>
        <dbReference type="ARBA" id="ARBA00022982"/>
    </source>
</evidence>
<dbReference type="SUPFAM" id="SSF52833">
    <property type="entry name" value="Thioredoxin-like"/>
    <property type="match status" value="1"/>
</dbReference>
<dbReference type="PANTHER" id="PTHR45663:SF11">
    <property type="entry name" value="GEO12009P1"/>
    <property type="match status" value="1"/>
</dbReference>
<dbReference type="PANTHER" id="PTHR45663">
    <property type="entry name" value="GEO12009P1"/>
    <property type="match status" value="1"/>
</dbReference>
<evidence type="ECO:0000256" key="6">
    <source>
        <dbReference type="NCBIfam" id="TIGR01068"/>
    </source>
</evidence>
<dbReference type="NCBIfam" id="TIGR01068">
    <property type="entry name" value="thioredoxin"/>
    <property type="match status" value="1"/>
</dbReference>
<feature type="site" description="Contributes to redox potential value" evidence="8">
    <location>
        <position position="35"/>
    </location>
</feature>
<dbReference type="AlphaFoldDB" id="A0A286ECT4"/>
<dbReference type="OrthoDB" id="9790390at2"/>
<evidence type="ECO:0000313" key="12">
    <source>
        <dbReference type="Proteomes" id="UP000219669"/>
    </source>
</evidence>
<evidence type="ECO:0000259" key="10">
    <source>
        <dbReference type="PROSITE" id="PS51352"/>
    </source>
</evidence>
<dbReference type="Gene3D" id="3.40.30.10">
    <property type="entry name" value="Glutaredoxin"/>
    <property type="match status" value="1"/>
</dbReference>
<keyword evidence="2" id="KW-0813">Transport</keyword>
<dbReference type="GO" id="GO:0045454">
    <property type="term" value="P:cell redox homeostasis"/>
    <property type="evidence" value="ECO:0007669"/>
    <property type="project" value="TreeGrafter"/>
</dbReference>
<accession>A0A286ECT4</accession>
<dbReference type="InterPro" id="IPR013766">
    <property type="entry name" value="Thioredoxin_domain"/>
</dbReference>
<evidence type="ECO:0000313" key="11">
    <source>
        <dbReference type="EMBL" id="SOD68696.1"/>
    </source>
</evidence>
<evidence type="ECO:0000256" key="7">
    <source>
        <dbReference type="PIRNR" id="PIRNR000077"/>
    </source>
</evidence>
<dbReference type="PRINTS" id="PR00421">
    <property type="entry name" value="THIOREDOXIN"/>
</dbReference>
<feature type="active site" description="Nucleophile" evidence="8">
    <location>
        <position position="33"/>
    </location>
</feature>
<dbReference type="InterPro" id="IPR036249">
    <property type="entry name" value="Thioredoxin-like_sf"/>
</dbReference>
<evidence type="ECO:0000256" key="9">
    <source>
        <dbReference type="PIRSR" id="PIRSR000077-4"/>
    </source>
</evidence>
<dbReference type="PIRSF" id="PIRSF000077">
    <property type="entry name" value="Thioredoxin"/>
    <property type="match status" value="1"/>
</dbReference>
<evidence type="ECO:0000256" key="4">
    <source>
        <dbReference type="ARBA" id="ARBA00023157"/>
    </source>
</evidence>
<dbReference type="PROSITE" id="PS51352">
    <property type="entry name" value="THIOREDOXIN_2"/>
    <property type="match status" value="1"/>
</dbReference>
<keyword evidence="4 9" id="KW-1015">Disulfide bond</keyword>
<gene>
    <name evidence="11" type="ORF">SAMN02746062_01359</name>
</gene>
<comment type="similarity">
    <text evidence="1 7">Belongs to the thioredoxin family.</text>
</comment>
<evidence type="ECO:0000256" key="8">
    <source>
        <dbReference type="PIRSR" id="PIRSR000077-1"/>
    </source>
</evidence>
<keyword evidence="3" id="KW-0249">Electron transport</keyword>
<feature type="active site" description="Nucleophile" evidence="8">
    <location>
        <position position="36"/>
    </location>
</feature>
<sequence>MSDKIVQITDANFQEEILNSSLPVLLDFWAPWCAPCRMVLPILEQLADELDGKVKIAKMNVDENQVIPVQFGIRSIPTMMVFQNGNKVAERPGALPKPQLEAFIKASIQA</sequence>
<dbReference type="Proteomes" id="UP000219669">
    <property type="component" value="Unassembled WGS sequence"/>
</dbReference>
<evidence type="ECO:0000256" key="5">
    <source>
        <dbReference type="ARBA" id="ARBA00023284"/>
    </source>
</evidence>
<protein>
    <recommendedName>
        <fullName evidence="6 7">Thioredoxin</fullName>
    </recommendedName>
</protein>
<dbReference type="CDD" id="cd02947">
    <property type="entry name" value="TRX_family"/>
    <property type="match status" value="1"/>
</dbReference>
<keyword evidence="12" id="KW-1185">Reference proteome</keyword>
<name>A0A286ECT4_9NEIS</name>
<proteinExistence type="inferred from homology"/>
<dbReference type="InterPro" id="IPR005746">
    <property type="entry name" value="Thioredoxin"/>
</dbReference>
<evidence type="ECO:0000256" key="1">
    <source>
        <dbReference type="ARBA" id="ARBA00008987"/>
    </source>
</evidence>
<evidence type="ECO:0000256" key="2">
    <source>
        <dbReference type="ARBA" id="ARBA00022448"/>
    </source>
</evidence>
<reference evidence="11 12" key="1">
    <citation type="submission" date="2017-09" db="EMBL/GenBank/DDBJ databases">
        <authorList>
            <person name="Ehlers B."/>
            <person name="Leendertz F.H."/>
        </authorList>
    </citation>
    <scope>NUCLEOTIDE SEQUENCE [LARGE SCALE GENOMIC DNA]</scope>
    <source>
        <strain evidence="11 12">DSM 16848</strain>
    </source>
</reference>
<feature type="disulfide bond" description="Redox-active" evidence="9">
    <location>
        <begin position="33"/>
        <end position="36"/>
    </location>
</feature>